<organism evidence="1 2">
    <name type="scientific">Candidatus Cellulosilyticum pullistercoris</name>
    <dbReference type="NCBI Taxonomy" id="2838521"/>
    <lineage>
        <taxon>Bacteria</taxon>
        <taxon>Bacillati</taxon>
        <taxon>Bacillota</taxon>
        <taxon>Clostridia</taxon>
        <taxon>Lachnospirales</taxon>
        <taxon>Cellulosilyticaceae</taxon>
        <taxon>Cellulosilyticum</taxon>
    </lineage>
</organism>
<dbReference type="Proteomes" id="UP000824229">
    <property type="component" value="Unassembled WGS sequence"/>
</dbReference>
<dbReference type="AlphaFoldDB" id="A0A9E2KBM8"/>
<reference evidence="1" key="2">
    <citation type="submission" date="2021-04" db="EMBL/GenBank/DDBJ databases">
        <authorList>
            <person name="Gilroy R."/>
        </authorList>
    </citation>
    <scope>NUCLEOTIDE SEQUENCE</scope>
    <source>
        <strain evidence="1">B5-657</strain>
    </source>
</reference>
<reference evidence="1" key="1">
    <citation type="journal article" date="2021" name="PeerJ">
        <title>Extensive microbial diversity within the chicken gut microbiome revealed by metagenomics and culture.</title>
        <authorList>
            <person name="Gilroy R."/>
            <person name="Ravi A."/>
            <person name="Getino M."/>
            <person name="Pursley I."/>
            <person name="Horton D.L."/>
            <person name="Alikhan N.F."/>
            <person name="Baker D."/>
            <person name="Gharbi K."/>
            <person name="Hall N."/>
            <person name="Watson M."/>
            <person name="Adriaenssens E.M."/>
            <person name="Foster-Nyarko E."/>
            <person name="Jarju S."/>
            <person name="Secka A."/>
            <person name="Antonio M."/>
            <person name="Oren A."/>
            <person name="Chaudhuri R.R."/>
            <person name="La Ragione R."/>
            <person name="Hildebrand F."/>
            <person name="Pallen M.J."/>
        </authorList>
    </citation>
    <scope>NUCLEOTIDE SEQUENCE</scope>
    <source>
        <strain evidence="1">B5-657</strain>
    </source>
</reference>
<dbReference type="InterPro" id="IPR021352">
    <property type="entry name" value="DUF2971"/>
</dbReference>
<dbReference type="EMBL" id="JAHLFQ010000098">
    <property type="protein sequence ID" value="MBU3804008.1"/>
    <property type="molecule type" value="Genomic_DNA"/>
</dbReference>
<protein>
    <submittedName>
        <fullName evidence="1">DUF2971 domain-containing protein</fullName>
    </submittedName>
</protein>
<proteinExistence type="predicted"/>
<gene>
    <name evidence="1" type="ORF">H9872_04535</name>
</gene>
<evidence type="ECO:0000313" key="2">
    <source>
        <dbReference type="Proteomes" id="UP000824229"/>
    </source>
</evidence>
<evidence type="ECO:0000313" key="1">
    <source>
        <dbReference type="EMBL" id="MBU3804008.1"/>
    </source>
</evidence>
<accession>A0A9E2KBM8</accession>
<name>A0A9E2KBM8_9FIRM</name>
<dbReference type="Pfam" id="PF11185">
    <property type="entry name" value="DUF2971"/>
    <property type="match status" value="1"/>
</dbReference>
<comment type="caution">
    <text evidence="1">The sequence shown here is derived from an EMBL/GenBank/DDBJ whole genome shotgun (WGS) entry which is preliminary data.</text>
</comment>
<sequence length="323" mass="38242">MGKIESIYHYCSIETFFAIIQNKTLRLSDLNKTNDYMEKKWANRFIISALKDALKEYEIDMNLEEKYWYDEDADSHLQYYEKEVKNVLYDESPILITCFSTQKDQLSQWRAYGQDGQGVSIGFNYKLIDRLNNKVDGLCVKRVAYKEKEQQQKLEGLIESCIHYMDKLYETTVGKMYKDYNDFFINEFDVFCEVLTEYVGQAACTIKNPAFAEEKEVRVIYNPRLSNREIMGDIDYKEAQEYFNNIKEISNYKIEPLRYSYRNNQLVAFCDLDFSQLINENIINEIVIGPKSKIKEDDMYYLLMSNGINANNIKITRSEATYR</sequence>